<dbReference type="InterPro" id="IPR051005">
    <property type="entry name" value="Pentraxin_domain"/>
</dbReference>
<keyword evidence="7" id="KW-1015">Disulfide bond</keyword>
<comment type="similarity">
    <text evidence="8 10">Belongs to the pentraxin family.</text>
</comment>
<sequence>MCPANREDVFCLLPDLQNKVFVFPEASNTAAVVLDVPLQQPLTKVTVCLRYYSLLSRACGIFSYATKSSDNDLLIYKSKSNQYALHIGGSVVTYTVPEKEKPSWEHICMSWDSSNGLVGLWLDGQPLPRMGMRKGYAISNVASIILGQDQDSFGGGFDVNQSFVGEIADVNMWPRVLTSDEMKLVWNDGSLSDHLISWRSLNYTPKGYVVVEDLLRQSFWASKM</sequence>
<feature type="domain" description="Pentraxin (PTX)" evidence="11">
    <location>
        <begin position="17"/>
        <end position="217"/>
    </location>
</feature>
<evidence type="ECO:0000256" key="3">
    <source>
        <dbReference type="ARBA" id="ARBA00022525"/>
    </source>
</evidence>
<dbReference type="CDD" id="cd00152">
    <property type="entry name" value="PTX"/>
    <property type="match status" value="1"/>
</dbReference>
<organism evidence="12 13">
    <name type="scientific">Python bivittatus</name>
    <name type="common">Burmese python</name>
    <name type="synonym">Python molurus bivittatus</name>
    <dbReference type="NCBI Taxonomy" id="176946"/>
    <lineage>
        <taxon>Eukaryota</taxon>
        <taxon>Metazoa</taxon>
        <taxon>Chordata</taxon>
        <taxon>Craniata</taxon>
        <taxon>Vertebrata</taxon>
        <taxon>Euteleostomi</taxon>
        <taxon>Lepidosauria</taxon>
        <taxon>Squamata</taxon>
        <taxon>Bifurcata</taxon>
        <taxon>Unidentata</taxon>
        <taxon>Episquamata</taxon>
        <taxon>Toxicofera</taxon>
        <taxon>Serpentes</taxon>
        <taxon>Henophidia</taxon>
        <taxon>Pythonidae</taxon>
        <taxon>Python</taxon>
    </lineage>
</organism>
<dbReference type="Gene3D" id="2.60.120.200">
    <property type="match status" value="1"/>
</dbReference>
<dbReference type="SMART" id="SM00159">
    <property type="entry name" value="PTX"/>
    <property type="match status" value="1"/>
</dbReference>
<dbReference type="GO" id="GO:0045087">
    <property type="term" value="P:innate immune response"/>
    <property type="evidence" value="ECO:0007669"/>
    <property type="project" value="TreeGrafter"/>
</dbReference>
<evidence type="ECO:0000256" key="2">
    <source>
        <dbReference type="ARBA" id="ARBA00022486"/>
    </source>
</evidence>
<keyword evidence="4 10" id="KW-0479">Metal-binding</keyword>
<keyword evidence="3" id="KW-0964">Secreted</keyword>
<comment type="subunit">
    <text evidence="10">Homopentamer. Pentaxin (or pentraxin) have a discoid arrangement of 5 non-covalently bound subunits.</text>
</comment>
<dbReference type="GO" id="GO:0005615">
    <property type="term" value="C:extracellular space"/>
    <property type="evidence" value="ECO:0007669"/>
    <property type="project" value="TreeGrafter"/>
</dbReference>
<evidence type="ECO:0000256" key="5">
    <source>
        <dbReference type="ARBA" id="ARBA00022729"/>
    </source>
</evidence>
<keyword evidence="12" id="KW-1185">Reference proteome</keyword>
<proteinExistence type="inferred from homology"/>
<dbReference type="InterPro" id="IPR030476">
    <property type="entry name" value="Pentaxin_CS"/>
</dbReference>
<protein>
    <recommendedName>
        <fullName evidence="10">Pentraxin family member</fullName>
    </recommendedName>
</protein>
<dbReference type="Pfam" id="PF00354">
    <property type="entry name" value="Pentaxin"/>
    <property type="match status" value="1"/>
</dbReference>
<dbReference type="RefSeq" id="XP_007444909.1">
    <property type="nucleotide sequence ID" value="XM_007444847.2"/>
</dbReference>
<name>A0A9F2WM15_PYTBI</name>
<dbReference type="GO" id="GO:0006953">
    <property type="term" value="P:acute-phase response"/>
    <property type="evidence" value="ECO:0007669"/>
    <property type="project" value="UniProtKB-KW"/>
</dbReference>
<evidence type="ECO:0000256" key="10">
    <source>
        <dbReference type="RuleBase" id="RU362112"/>
    </source>
</evidence>
<dbReference type="AlphaFoldDB" id="A0A9F2WM15"/>
<dbReference type="SUPFAM" id="SSF49899">
    <property type="entry name" value="Concanavalin A-like lectins/glucanases"/>
    <property type="match status" value="1"/>
</dbReference>
<accession>A0A9F2WM15</accession>
<dbReference type="OMA" id="QGYVVTK"/>
<dbReference type="PRINTS" id="PR00895">
    <property type="entry name" value="PENTAXIN"/>
</dbReference>
<dbReference type="InterPro" id="IPR013320">
    <property type="entry name" value="ConA-like_dom_sf"/>
</dbReference>
<dbReference type="GeneID" id="103060510"/>
<dbReference type="PANTHER" id="PTHR45869:SF7">
    <property type="entry name" value="C-REACTIVE PROTEIN"/>
    <property type="match status" value="1"/>
</dbReference>
<keyword evidence="5" id="KW-0732">Signal</keyword>
<evidence type="ECO:0000259" key="11">
    <source>
        <dbReference type="PROSITE" id="PS51828"/>
    </source>
</evidence>
<dbReference type="InterPro" id="IPR001759">
    <property type="entry name" value="PTX_dom"/>
</dbReference>
<comment type="subcellular location">
    <subcellularLocation>
        <location evidence="1 10">Secreted</location>
    </subcellularLocation>
</comment>
<dbReference type="FunFam" id="2.60.120.200:FF:000070">
    <property type="entry name" value="Serum amyloid P-component"/>
    <property type="match status" value="1"/>
</dbReference>
<comment type="cofactor">
    <cofactor evidence="10">
        <name>Ca(2+)</name>
        <dbReference type="ChEBI" id="CHEBI:29108"/>
    </cofactor>
    <text evidence="10">Binds 2 calcium ions per subunit.</text>
</comment>
<dbReference type="OrthoDB" id="547680at2759"/>
<keyword evidence="2" id="KW-0011">Acute phase</keyword>
<gene>
    <name evidence="13" type="primary">LOC103060510</name>
</gene>
<dbReference type="PROSITE" id="PS00289">
    <property type="entry name" value="PTX_1"/>
    <property type="match status" value="1"/>
</dbReference>
<dbReference type="PROSITE" id="PS51828">
    <property type="entry name" value="PTX_2"/>
    <property type="match status" value="1"/>
</dbReference>
<dbReference type="GO" id="GO:0046872">
    <property type="term" value="F:metal ion binding"/>
    <property type="evidence" value="ECO:0007669"/>
    <property type="project" value="UniProtKB-KW"/>
</dbReference>
<evidence type="ECO:0000313" key="12">
    <source>
        <dbReference type="Proteomes" id="UP000695026"/>
    </source>
</evidence>
<evidence type="ECO:0000313" key="13">
    <source>
        <dbReference type="RefSeq" id="XP_007444909.1"/>
    </source>
</evidence>
<evidence type="ECO:0000256" key="9">
    <source>
        <dbReference type="PROSITE-ProRule" id="PRU01172"/>
    </source>
</evidence>
<evidence type="ECO:0000256" key="4">
    <source>
        <dbReference type="ARBA" id="ARBA00022723"/>
    </source>
</evidence>
<evidence type="ECO:0000256" key="6">
    <source>
        <dbReference type="ARBA" id="ARBA00022837"/>
    </source>
</evidence>
<dbReference type="PANTHER" id="PTHR45869">
    <property type="entry name" value="C-REACTIVE PROTEIN-RELATED"/>
    <property type="match status" value="1"/>
</dbReference>
<dbReference type="Proteomes" id="UP000695026">
    <property type="component" value="Unplaced"/>
</dbReference>
<dbReference type="GO" id="GO:0001849">
    <property type="term" value="F:complement component C1q complex binding"/>
    <property type="evidence" value="ECO:0007669"/>
    <property type="project" value="TreeGrafter"/>
</dbReference>
<dbReference type="KEGG" id="pbi:103060510"/>
<comment type="caution">
    <text evidence="9">Lacks conserved residue(s) required for the propagation of feature annotation.</text>
</comment>
<evidence type="ECO:0000256" key="1">
    <source>
        <dbReference type="ARBA" id="ARBA00004613"/>
    </source>
</evidence>
<evidence type="ECO:0000256" key="7">
    <source>
        <dbReference type="ARBA" id="ARBA00023157"/>
    </source>
</evidence>
<evidence type="ECO:0000256" key="8">
    <source>
        <dbReference type="ARBA" id="ARBA00038102"/>
    </source>
</evidence>
<keyword evidence="6 10" id="KW-0106">Calcium</keyword>
<reference evidence="13" key="1">
    <citation type="submission" date="2025-08" db="UniProtKB">
        <authorList>
            <consortium name="RefSeq"/>
        </authorList>
    </citation>
    <scope>IDENTIFICATION</scope>
    <source>
        <tissue evidence="13">Liver</tissue>
    </source>
</reference>